<organism evidence="1 2">
    <name type="scientific">Lecanicillium saksenae</name>
    <dbReference type="NCBI Taxonomy" id="468837"/>
    <lineage>
        <taxon>Eukaryota</taxon>
        <taxon>Fungi</taxon>
        <taxon>Dikarya</taxon>
        <taxon>Ascomycota</taxon>
        <taxon>Pezizomycotina</taxon>
        <taxon>Sordariomycetes</taxon>
        <taxon>Hypocreomycetidae</taxon>
        <taxon>Hypocreales</taxon>
        <taxon>Cordycipitaceae</taxon>
        <taxon>Lecanicillium</taxon>
    </lineage>
</organism>
<dbReference type="EMBL" id="JANAKD010000293">
    <property type="protein sequence ID" value="KAJ3495321.1"/>
    <property type="molecule type" value="Genomic_DNA"/>
</dbReference>
<dbReference type="Proteomes" id="UP001148737">
    <property type="component" value="Unassembled WGS sequence"/>
</dbReference>
<evidence type="ECO:0000313" key="1">
    <source>
        <dbReference type="EMBL" id="KAJ3495321.1"/>
    </source>
</evidence>
<reference evidence="1" key="1">
    <citation type="submission" date="2022-07" db="EMBL/GenBank/DDBJ databases">
        <title>Genome Sequence of Lecanicillium saksenae.</title>
        <authorList>
            <person name="Buettner E."/>
        </authorList>
    </citation>
    <scope>NUCLEOTIDE SEQUENCE</scope>
    <source>
        <strain evidence="1">VT-O1</strain>
    </source>
</reference>
<evidence type="ECO:0000313" key="2">
    <source>
        <dbReference type="Proteomes" id="UP001148737"/>
    </source>
</evidence>
<protein>
    <submittedName>
        <fullName evidence="1">Uncharacterized protein</fullName>
    </submittedName>
</protein>
<proteinExistence type="predicted"/>
<gene>
    <name evidence="1" type="ORF">NLG97_g3482</name>
</gene>
<name>A0ACC1R1Z2_9HYPO</name>
<sequence>MQVSELAVSSDPRQPRHWDTVSNSYTNSYTESSGLRPKIVFISSSMRSLRTISVVGCHAEGEVGDVIIGGVLDVPGKTMYEKLEYFQTEKDDLRKLILNEPRGRSSMNTNLVLPPCDPRADAGFLIMESEEYAPMSGSNTICTTTVLLETGMLPMTEPITKLNLDTAAGLVGVTAHCENGKCKSVAFDNVPAFAAALDLKINVPGLGEVSVDVAWGGMWYALVEASAIGLKIANEHGPQLVEVGERVKRAVQAQFTPVHPENPSIKGVSILVITEPVEDGENCKIAKNAVVVSPGRFDRSPCGTGTCARMAVMHARGQLKVDEIFRHRSIIGTEFINHIRGTTKVGVYDAILPTIQGRAWITSYKQIVLDPEDPFPTGFRVGDQWHVPQEPKP</sequence>
<accession>A0ACC1R1Z2</accession>
<keyword evidence="2" id="KW-1185">Reference proteome</keyword>
<comment type="caution">
    <text evidence="1">The sequence shown here is derived from an EMBL/GenBank/DDBJ whole genome shotgun (WGS) entry which is preliminary data.</text>
</comment>